<evidence type="ECO:0000256" key="1">
    <source>
        <dbReference type="SAM" id="Phobius"/>
    </source>
</evidence>
<gene>
    <name evidence="2" type="ORF">K505DRAFT_325419</name>
</gene>
<protein>
    <submittedName>
        <fullName evidence="2">Uncharacterized protein</fullName>
    </submittedName>
</protein>
<reference evidence="2" key="1">
    <citation type="journal article" date="2020" name="Stud. Mycol.">
        <title>101 Dothideomycetes genomes: a test case for predicting lifestyles and emergence of pathogens.</title>
        <authorList>
            <person name="Haridas S."/>
            <person name="Albert R."/>
            <person name="Binder M."/>
            <person name="Bloem J."/>
            <person name="Labutti K."/>
            <person name="Salamov A."/>
            <person name="Andreopoulos B."/>
            <person name="Baker S."/>
            <person name="Barry K."/>
            <person name="Bills G."/>
            <person name="Bluhm B."/>
            <person name="Cannon C."/>
            <person name="Castanera R."/>
            <person name="Culley D."/>
            <person name="Daum C."/>
            <person name="Ezra D."/>
            <person name="Gonzalez J."/>
            <person name="Henrissat B."/>
            <person name="Kuo A."/>
            <person name="Liang C."/>
            <person name="Lipzen A."/>
            <person name="Lutzoni F."/>
            <person name="Magnuson J."/>
            <person name="Mondo S."/>
            <person name="Nolan M."/>
            <person name="Ohm R."/>
            <person name="Pangilinan J."/>
            <person name="Park H.-J."/>
            <person name="Ramirez L."/>
            <person name="Alfaro M."/>
            <person name="Sun H."/>
            <person name="Tritt A."/>
            <person name="Yoshinaga Y."/>
            <person name="Zwiers L.-H."/>
            <person name="Turgeon B."/>
            <person name="Goodwin S."/>
            <person name="Spatafora J."/>
            <person name="Crous P."/>
            <person name="Grigoriev I."/>
        </authorList>
    </citation>
    <scope>NUCLEOTIDE SEQUENCE</scope>
    <source>
        <strain evidence="2">CBS 109.77</strain>
    </source>
</reference>
<keyword evidence="1" id="KW-1133">Transmembrane helix</keyword>
<evidence type="ECO:0000313" key="2">
    <source>
        <dbReference type="EMBL" id="KAF2793505.1"/>
    </source>
</evidence>
<feature type="transmembrane region" description="Helical" evidence="1">
    <location>
        <begin position="47"/>
        <end position="74"/>
    </location>
</feature>
<keyword evidence="3" id="KW-1185">Reference proteome</keyword>
<keyword evidence="1" id="KW-0812">Transmembrane</keyword>
<sequence>MEQHELGMSFYNRHCKVLNLLSVAITLRTISAPEPLLKCSLTSRVPVTVFTSVVTICIVWAHNILLASLHAVYFGQGEKTR</sequence>
<dbReference type="AlphaFoldDB" id="A0A6A6XC69"/>
<proteinExistence type="predicted"/>
<evidence type="ECO:0000313" key="3">
    <source>
        <dbReference type="Proteomes" id="UP000799757"/>
    </source>
</evidence>
<name>A0A6A6XC69_9PLEO</name>
<dbReference type="EMBL" id="MU001924">
    <property type="protein sequence ID" value="KAF2793505.1"/>
    <property type="molecule type" value="Genomic_DNA"/>
</dbReference>
<organism evidence="2 3">
    <name type="scientific">Melanomma pulvis-pyrius CBS 109.77</name>
    <dbReference type="NCBI Taxonomy" id="1314802"/>
    <lineage>
        <taxon>Eukaryota</taxon>
        <taxon>Fungi</taxon>
        <taxon>Dikarya</taxon>
        <taxon>Ascomycota</taxon>
        <taxon>Pezizomycotina</taxon>
        <taxon>Dothideomycetes</taxon>
        <taxon>Pleosporomycetidae</taxon>
        <taxon>Pleosporales</taxon>
        <taxon>Melanommataceae</taxon>
        <taxon>Melanomma</taxon>
    </lineage>
</organism>
<dbReference type="Proteomes" id="UP000799757">
    <property type="component" value="Unassembled WGS sequence"/>
</dbReference>
<keyword evidence="1" id="KW-0472">Membrane</keyword>
<accession>A0A6A6XC69</accession>